<evidence type="ECO:0000256" key="1">
    <source>
        <dbReference type="SAM" id="Phobius"/>
    </source>
</evidence>
<reference evidence="3" key="1">
    <citation type="journal article" date="2016" name="Nature">
        <title>Genome evolution in the allotetraploid frog Xenopus laevis.</title>
        <authorList>
            <person name="Session A.M."/>
            <person name="Uno Y."/>
            <person name="Kwon T."/>
            <person name="Chapman J.A."/>
            <person name="Toyoda A."/>
            <person name="Takahashi S."/>
            <person name="Fukui A."/>
            <person name="Hikosaka A."/>
            <person name="Suzuki A."/>
            <person name="Kondo M."/>
            <person name="van Heeringen S.J."/>
            <person name="Quigley I."/>
            <person name="Heinz S."/>
            <person name="Ogino H."/>
            <person name="Ochi H."/>
            <person name="Hellsten U."/>
            <person name="Lyons J.B."/>
            <person name="Simakov O."/>
            <person name="Putnam N."/>
            <person name="Stites J."/>
            <person name="Kuroki Y."/>
            <person name="Tanaka T."/>
            <person name="Michiue T."/>
            <person name="Watanabe M."/>
            <person name="Bogdanovic O."/>
            <person name="Lister R."/>
            <person name="Georgiou G."/>
            <person name="Paranjpe S.S."/>
            <person name="van Kruijsbergen I."/>
            <person name="Shu S."/>
            <person name="Carlson J."/>
            <person name="Kinoshita T."/>
            <person name="Ohta Y."/>
            <person name="Mawaribuchi S."/>
            <person name="Jenkins J."/>
            <person name="Grimwood J."/>
            <person name="Schmutz J."/>
            <person name="Mitros T."/>
            <person name="Mozaffari S.V."/>
            <person name="Suzuki Y."/>
            <person name="Haramoto Y."/>
            <person name="Yamamoto T.S."/>
            <person name="Takagi C."/>
            <person name="Heald R."/>
            <person name="Miller K."/>
            <person name="Haudenschild C."/>
            <person name="Kitzman J."/>
            <person name="Nakayama T."/>
            <person name="Izutsu Y."/>
            <person name="Robert J."/>
            <person name="Fortriede J."/>
            <person name="Burns K."/>
            <person name="Lotay V."/>
            <person name="Karimi K."/>
            <person name="Yasuoka Y."/>
            <person name="Dichmann D.S."/>
            <person name="Flajnik M.F."/>
            <person name="Houston D.W."/>
            <person name="Shendure J."/>
            <person name="DuPasquier L."/>
            <person name="Vize P.D."/>
            <person name="Zorn A.M."/>
            <person name="Ito M."/>
            <person name="Marcotte E.M."/>
            <person name="Wallingford J.B."/>
            <person name="Ito Y."/>
            <person name="Asashima M."/>
            <person name="Ueno N."/>
            <person name="Matsuda Y."/>
            <person name="Veenstra G.J."/>
            <person name="Fujiyama A."/>
            <person name="Harland R.M."/>
            <person name="Taira M."/>
            <person name="Rokhsar D.S."/>
        </authorList>
    </citation>
    <scope>NUCLEOTIDE SEQUENCE [LARGE SCALE GENOMIC DNA]</scope>
    <source>
        <strain evidence="3">J</strain>
    </source>
</reference>
<proteinExistence type="predicted"/>
<keyword evidence="1" id="KW-0472">Membrane</keyword>
<feature type="transmembrane region" description="Helical" evidence="1">
    <location>
        <begin position="37"/>
        <end position="59"/>
    </location>
</feature>
<feature type="transmembrane region" description="Helical" evidence="1">
    <location>
        <begin position="102"/>
        <end position="129"/>
    </location>
</feature>
<name>A0A974CS71_XENLA</name>
<protein>
    <submittedName>
        <fullName evidence="2">Uncharacterized protein</fullName>
    </submittedName>
</protein>
<dbReference type="EMBL" id="CM004475">
    <property type="protein sequence ID" value="OCT77736.1"/>
    <property type="molecule type" value="Genomic_DNA"/>
</dbReference>
<keyword evidence="1" id="KW-0812">Transmembrane</keyword>
<keyword evidence="1" id="KW-1133">Transmembrane helix</keyword>
<dbReference type="AlphaFoldDB" id="A0A974CS71"/>
<organism evidence="2 3">
    <name type="scientific">Xenopus laevis</name>
    <name type="common">African clawed frog</name>
    <dbReference type="NCBI Taxonomy" id="8355"/>
    <lineage>
        <taxon>Eukaryota</taxon>
        <taxon>Metazoa</taxon>
        <taxon>Chordata</taxon>
        <taxon>Craniata</taxon>
        <taxon>Vertebrata</taxon>
        <taxon>Euteleostomi</taxon>
        <taxon>Amphibia</taxon>
        <taxon>Batrachia</taxon>
        <taxon>Anura</taxon>
        <taxon>Pipoidea</taxon>
        <taxon>Pipidae</taxon>
        <taxon>Xenopodinae</taxon>
        <taxon>Xenopus</taxon>
        <taxon>Xenopus</taxon>
    </lineage>
</organism>
<dbReference type="Proteomes" id="UP000694892">
    <property type="component" value="Chromosome 5S"/>
</dbReference>
<gene>
    <name evidence="2" type="ORF">XELAEV_18028831mg</name>
</gene>
<sequence>MESFYTVYCALVLSRDETCDMGVGCQRRCEELDINSVALLFAALLYQLSFAATFVPAFICYHFVPVLFAATCTSFNVLPLIPDFICCHLYQFSFAATFTSFYLLPLVPAFICCHLYQLSFAAVCTSFHLLPLLPAFICCHLYQLSFAATCTSFHLLSLLY</sequence>
<evidence type="ECO:0000313" key="2">
    <source>
        <dbReference type="EMBL" id="OCT77736.1"/>
    </source>
</evidence>
<accession>A0A974CS71</accession>
<evidence type="ECO:0000313" key="3">
    <source>
        <dbReference type="Proteomes" id="UP000694892"/>
    </source>
</evidence>